<dbReference type="Proteomes" id="UP000199354">
    <property type="component" value="Unassembled WGS sequence"/>
</dbReference>
<dbReference type="AlphaFoldDB" id="A0A1G5CV62"/>
<dbReference type="EMBL" id="FMVF01000003">
    <property type="protein sequence ID" value="SCY06197.1"/>
    <property type="molecule type" value="Genomic_DNA"/>
</dbReference>
<evidence type="ECO:0000313" key="1">
    <source>
        <dbReference type="EMBL" id="SCY06197.1"/>
    </source>
</evidence>
<dbReference type="STRING" id="490189.SAMN02927903_00649"/>
<keyword evidence="2" id="KW-1185">Reference proteome</keyword>
<dbReference type="RefSeq" id="WP_091140882.1">
    <property type="nucleotide sequence ID" value="NZ_FMVF01000003.1"/>
</dbReference>
<evidence type="ECO:0008006" key="3">
    <source>
        <dbReference type="Google" id="ProtNLM"/>
    </source>
</evidence>
<name>A0A1G5CV62_9FLAO</name>
<accession>A0A1G5CV62</accession>
<reference evidence="1 2" key="1">
    <citation type="submission" date="2016-10" db="EMBL/GenBank/DDBJ databases">
        <authorList>
            <person name="de Groot N.N."/>
        </authorList>
    </citation>
    <scope>NUCLEOTIDE SEQUENCE [LARGE SCALE GENOMIC DNA]</scope>
    <source>
        <strain evidence="1 2">CGMCC 1.7031</strain>
    </source>
</reference>
<protein>
    <recommendedName>
        <fullName evidence="3">Phosphoribosylpyrophosphate synthetase</fullName>
    </recommendedName>
</protein>
<organism evidence="1 2">
    <name type="scientific">Flavobacterium caeni</name>
    <dbReference type="NCBI Taxonomy" id="490189"/>
    <lineage>
        <taxon>Bacteria</taxon>
        <taxon>Pseudomonadati</taxon>
        <taxon>Bacteroidota</taxon>
        <taxon>Flavobacteriia</taxon>
        <taxon>Flavobacteriales</taxon>
        <taxon>Flavobacteriaceae</taxon>
        <taxon>Flavobacterium</taxon>
    </lineage>
</organism>
<sequence>MERQMYHYATVSKALEELKQKGFTTDFNLDEQRIIDHQDEFEIVHIYRYEGESDPGDEATVYGIKSQSGEKGVFVAGDLSLGDVSATQVLHELSIKGREN</sequence>
<dbReference type="OrthoDB" id="8418771at2"/>
<gene>
    <name evidence="1" type="ORF">SAMN02927903_00649</name>
</gene>
<evidence type="ECO:0000313" key="2">
    <source>
        <dbReference type="Proteomes" id="UP000199354"/>
    </source>
</evidence>
<proteinExistence type="predicted"/>